<keyword evidence="4" id="KW-1185">Reference proteome</keyword>
<dbReference type="Pfam" id="PF12770">
    <property type="entry name" value="CHAT"/>
    <property type="match status" value="1"/>
</dbReference>
<dbReference type="PANTHER" id="PTHR10098:SF108">
    <property type="entry name" value="TETRATRICOPEPTIDE REPEAT PROTEIN 28"/>
    <property type="match status" value="1"/>
</dbReference>
<sequence>MIELAIGTTNVMCDIGGVRTSQTPKAASQRTADLVWRLRREPSDELLRDVGFALADRFLDGPVGRAVSEELRRPGRHRVGVEVTDPAVADLPWETLVPPGRGVPLALDPVVDLCRTTQRTGRPAPVAARGPLRIVAAIAAPDDSSGQLLDYEREWARILDAVEPGRRTGHRVRVLEWGSAAAIRSALDEEACDVLHISCHARPGALLLETPTGEEDAVDAARFVQDVMPSYGGVPLIVLAGCSTALEGQAELPGLARSLLDNGAQAVLAMNSVVSDDYAIELCARLYEGLASRPEADLLTVFSEVRRELAREPRPLPEWATPVLFLADPAVRPDGGPAAARRVVDPLETPGASLGEPGTQAVVIDGTVRGRHDFVGRRRILRQLAGTQPRVLLHGIGGIGKTSLAAELARRFTAAAADGVVVAVAGETAVDTIMEQVRRRLGAHCARKGLTETDPLHQWVIALNEPGRDWREVLGAPAGPAVPLLLVLDNAEDNLDAEHHLVDEELAEFLQVWVERHSTLVTSRYPFPVAGVESLHLGPLTWQETRKLIWRLPGIDALSPPEQAQVWARLGGHPRSLEYLDALLRDGAARFDEVSARLGAALADRETGPGGGLGWKLHETGALIAQDVLLPQLLARLDEAPAARRLLLGAAVYRLPVDRTGLTWQVAAASADPSGVTDPSDAAEPPPEPDGLDEAVTQLLHLGLLAPAGGGYLVHRWTATALARIAGPELLTHAHRRAGAYWAWRCGTTTAQDTYIGYVLEARFHELAGGRVPKALDHTHQACQELERSGQWAREERLRHEALSMAAPGSLVAAECLAELGGLDARRGRYARAESRYRQALARFEELGAEALVGGMLHNLGLLAEHRGDHAESERLYRQSMAITERIGERQRVAITLHQLADHTSRRGDDRLAEQQYLDALAICEELGDLAGIAAAQHQIGILAFRAKDYAKSERCTRVALSHHITLGDRVNEGNGWIALSKIALARFDHAAAQADARAALEIFEAIGSSRNIAESCVLLGEISRDLGDMPWAETCFARASAVFAALGEREYLAACNRQLGAVRTVLGRAEDAVPCMLEAWLEGQREPGGHQDLDWLAVQSLELGADTFDRIVRRHVDARTANDVTDLTSQCRRLLSSSTSPSPLGSAYVQLAISASARGAYGTARMLLLRALPVCEAAGYTEAVAKCHEDLGLVNLQTRHLEAAERSYRAALALFERLGNHTNRAIVLHQLGRVCQDRRAYGEAEEYFRASVAVKRGLGNQVGVSNSTFHLGRVAQLRGDLELAEQCYRECLAIDEAEGAWTEVALDYGELGNLRAEQGLPEEAVPLMVQALSLNQQVKSDNAVLNITALRRQRAVLGDEEFTRLLGRHFDEASVSAVLSLTATLPTTGGRTG</sequence>
<organism evidence="3 4">
    <name type="scientific">Streptomyces sp. 900116325</name>
    <dbReference type="NCBI Taxonomy" id="3154295"/>
    <lineage>
        <taxon>Bacteria</taxon>
        <taxon>Bacillati</taxon>
        <taxon>Actinomycetota</taxon>
        <taxon>Actinomycetes</taxon>
        <taxon>Kitasatosporales</taxon>
        <taxon>Streptomycetaceae</taxon>
        <taxon>Streptomyces</taxon>
    </lineage>
</organism>
<dbReference type="SUPFAM" id="SSF52540">
    <property type="entry name" value="P-loop containing nucleoside triphosphate hydrolases"/>
    <property type="match status" value="1"/>
</dbReference>
<dbReference type="Gene3D" id="1.25.40.10">
    <property type="entry name" value="Tetratricopeptide repeat domain"/>
    <property type="match status" value="3"/>
</dbReference>
<name>A0ABV2UB95_9ACTN</name>
<dbReference type="InterPro" id="IPR024983">
    <property type="entry name" value="CHAT_dom"/>
</dbReference>
<dbReference type="InterPro" id="IPR011990">
    <property type="entry name" value="TPR-like_helical_dom_sf"/>
</dbReference>
<proteinExistence type="predicted"/>
<dbReference type="InterPro" id="IPR027417">
    <property type="entry name" value="P-loop_NTPase"/>
</dbReference>
<evidence type="ECO:0000256" key="1">
    <source>
        <dbReference type="SAM" id="MobiDB-lite"/>
    </source>
</evidence>
<comment type="caution">
    <text evidence="3">The sequence shown here is derived from an EMBL/GenBank/DDBJ whole genome shotgun (WGS) entry which is preliminary data.</text>
</comment>
<gene>
    <name evidence="3" type="ORF">ABZV61_18330</name>
</gene>
<accession>A0ABV2UB95</accession>
<dbReference type="RefSeq" id="WP_356710208.1">
    <property type="nucleotide sequence ID" value="NZ_JBEXIP010000013.1"/>
</dbReference>
<dbReference type="Pfam" id="PF13424">
    <property type="entry name" value="TPR_12"/>
    <property type="match status" value="2"/>
</dbReference>
<reference evidence="3 4" key="1">
    <citation type="submission" date="2024-06" db="EMBL/GenBank/DDBJ databases">
        <title>The Natural Products Discovery Center: Release of the First 8490 Sequenced Strains for Exploring Actinobacteria Biosynthetic Diversity.</title>
        <authorList>
            <person name="Kalkreuter E."/>
            <person name="Kautsar S.A."/>
            <person name="Yang D."/>
            <person name="Bader C.D."/>
            <person name="Teijaro C.N."/>
            <person name="Fluegel L."/>
            <person name="Davis C.M."/>
            <person name="Simpson J.R."/>
            <person name="Lauterbach L."/>
            <person name="Steele A.D."/>
            <person name="Gui C."/>
            <person name="Meng S."/>
            <person name="Li G."/>
            <person name="Viehrig K."/>
            <person name="Ye F."/>
            <person name="Su P."/>
            <person name="Kiefer A.F."/>
            <person name="Nichols A."/>
            <person name="Cepeda A.J."/>
            <person name="Yan W."/>
            <person name="Fan B."/>
            <person name="Jiang Y."/>
            <person name="Adhikari A."/>
            <person name="Zheng C.-J."/>
            <person name="Schuster L."/>
            <person name="Cowan T.M."/>
            <person name="Smanski M.J."/>
            <person name="Chevrette M.G."/>
            <person name="De Carvalho L.P.S."/>
            <person name="Shen B."/>
        </authorList>
    </citation>
    <scope>NUCLEOTIDE SEQUENCE [LARGE SCALE GENOMIC DNA]</scope>
    <source>
        <strain evidence="3 4">NPDC005137</strain>
    </source>
</reference>
<evidence type="ECO:0000259" key="2">
    <source>
        <dbReference type="Pfam" id="PF12770"/>
    </source>
</evidence>
<dbReference type="InterPro" id="IPR019734">
    <property type="entry name" value="TPR_rpt"/>
</dbReference>
<dbReference type="Proteomes" id="UP001550044">
    <property type="component" value="Unassembled WGS sequence"/>
</dbReference>
<dbReference type="SUPFAM" id="SSF48452">
    <property type="entry name" value="TPR-like"/>
    <property type="match status" value="3"/>
</dbReference>
<dbReference type="EMBL" id="JBEXIP010000013">
    <property type="protein sequence ID" value="MET8434719.1"/>
    <property type="molecule type" value="Genomic_DNA"/>
</dbReference>
<feature type="region of interest" description="Disordered" evidence="1">
    <location>
        <begin position="670"/>
        <end position="691"/>
    </location>
</feature>
<dbReference type="SMART" id="SM00028">
    <property type="entry name" value="TPR"/>
    <property type="match status" value="10"/>
</dbReference>
<protein>
    <submittedName>
        <fullName evidence="3">Tetratricopeptide repeat protein</fullName>
    </submittedName>
</protein>
<evidence type="ECO:0000313" key="3">
    <source>
        <dbReference type="EMBL" id="MET8434719.1"/>
    </source>
</evidence>
<feature type="domain" description="CHAT" evidence="2">
    <location>
        <begin position="53"/>
        <end position="314"/>
    </location>
</feature>
<dbReference type="PANTHER" id="PTHR10098">
    <property type="entry name" value="RAPSYN-RELATED"/>
    <property type="match status" value="1"/>
</dbReference>
<dbReference type="Gene3D" id="3.40.50.300">
    <property type="entry name" value="P-loop containing nucleotide triphosphate hydrolases"/>
    <property type="match status" value="1"/>
</dbReference>
<evidence type="ECO:0000313" key="4">
    <source>
        <dbReference type="Proteomes" id="UP001550044"/>
    </source>
</evidence>